<dbReference type="Gene3D" id="3.40.630.30">
    <property type="match status" value="1"/>
</dbReference>
<reference evidence="2 3" key="1">
    <citation type="submission" date="2018-02" db="EMBL/GenBank/DDBJ databases">
        <title>Draft genome sequence of bacterial isolates from marine environment.</title>
        <authorList>
            <person name="Singh S.K."/>
            <person name="Hill R."/>
            <person name="Major S."/>
            <person name="Cai H."/>
            <person name="Li Y."/>
        </authorList>
    </citation>
    <scope>NUCLEOTIDE SEQUENCE [LARGE SCALE GENOMIC DNA]</scope>
    <source>
        <strain evidence="2 3">IMET F</strain>
    </source>
</reference>
<feature type="domain" description="N-acetyltransferase" evidence="1">
    <location>
        <begin position="1"/>
        <end position="143"/>
    </location>
</feature>
<organism evidence="2 3">
    <name type="scientific">Cloacibacterium normanense</name>
    <dbReference type="NCBI Taxonomy" id="237258"/>
    <lineage>
        <taxon>Bacteria</taxon>
        <taxon>Pseudomonadati</taxon>
        <taxon>Bacteroidota</taxon>
        <taxon>Flavobacteriia</taxon>
        <taxon>Flavobacteriales</taxon>
        <taxon>Weeksellaceae</taxon>
    </lineage>
</organism>
<protein>
    <submittedName>
        <fullName evidence="2">GNAT family N-acetyltransferase</fullName>
    </submittedName>
</protein>
<dbReference type="SUPFAM" id="SSF55729">
    <property type="entry name" value="Acyl-CoA N-acyltransferases (Nat)"/>
    <property type="match status" value="1"/>
</dbReference>
<name>A0A2S7I3P2_9FLAO</name>
<dbReference type="PROSITE" id="PS51186">
    <property type="entry name" value="GNAT"/>
    <property type="match status" value="1"/>
</dbReference>
<dbReference type="InterPro" id="IPR000182">
    <property type="entry name" value="GNAT_dom"/>
</dbReference>
<gene>
    <name evidence="2" type="ORF">C3729_09250</name>
</gene>
<evidence type="ECO:0000259" key="1">
    <source>
        <dbReference type="PROSITE" id="PS51186"/>
    </source>
</evidence>
<dbReference type="GO" id="GO:0016747">
    <property type="term" value="F:acyltransferase activity, transferring groups other than amino-acyl groups"/>
    <property type="evidence" value="ECO:0007669"/>
    <property type="project" value="InterPro"/>
</dbReference>
<dbReference type="CDD" id="cd04301">
    <property type="entry name" value="NAT_SF"/>
    <property type="match status" value="1"/>
</dbReference>
<evidence type="ECO:0000313" key="3">
    <source>
        <dbReference type="Proteomes" id="UP000238565"/>
    </source>
</evidence>
<comment type="caution">
    <text evidence="2">The sequence shown here is derived from an EMBL/GenBank/DDBJ whole genome shotgun (WGS) entry which is preliminary data.</text>
</comment>
<dbReference type="Proteomes" id="UP000238565">
    <property type="component" value="Unassembled WGS sequence"/>
</dbReference>
<dbReference type="Pfam" id="PF13508">
    <property type="entry name" value="Acetyltransf_7"/>
    <property type="match status" value="1"/>
</dbReference>
<proteinExistence type="predicted"/>
<sequence length="143" mass="16687">MIYRKATIKDIPLIQVVRNSVKENQLSNPSLIPNELVEEFITKRGTGFVCEIDDNIVGFSIVDFIENNVWALFLLPEHEGKGIGKKLHQLMLDEYFSKTEKTIWLSTETNSRAELFYQKQGWKNAGFHGEEIKFEMSFKDWKK</sequence>
<accession>A0A2S7I3P2</accession>
<keyword evidence="2" id="KW-0808">Transferase</keyword>
<dbReference type="RefSeq" id="WP_104793878.1">
    <property type="nucleotide sequence ID" value="NZ_PTPZ01000005.1"/>
</dbReference>
<dbReference type="EMBL" id="PTPZ01000005">
    <property type="protein sequence ID" value="PPZ91191.1"/>
    <property type="molecule type" value="Genomic_DNA"/>
</dbReference>
<dbReference type="AlphaFoldDB" id="A0A2S7I3P2"/>
<dbReference type="InterPro" id="IPR016181">
    <property type="entry name" value="Acyl_CoA_acyltransferase"/>
</dbReference>
<evidence type="ECO:0000313" key="2">
    <source>
        <dbReference type="EMBL" id="PPZ91191.1"/>
    </source>
</evidence>